<dbReference type="InterPro" id="IPR036188">
    <property type="entry name" value="FAD/NAD-bd_sf"/>
</dbReference>
<evidence type="ECO:0000256" key="4">
    <source>
        <dbReference type="ARBA" id="ARBA00022827"/>
    </source>
</evidence>
<evidence type="ECO:0000256" key="3">
    <source>
        <dbReference type="ARBA" id="ARBA00022630"/>
    </source>
</evidence>
<accession>A0AB39KVW5</accession>
<organism evidence="8">
    <name type="scientific">Caulobacter sp. 73W</name>
    <dbReference type="NCBI Taxonomy" id="3161137"/>
    <lineage>
        <taxon>Bacteria</taxon>
        <taxon>Pseudomonadati</taxon>
        <taxon>Pseudomonadota</taxon>
        <taxon>Alphaproteobacteria</taxon>
        <taxon>Caulobacterales</taxon>
        <taxon>Caulobacteraceae</taxon>
        <taxon>Caulobacter</taxon>
    </lineage>
</organism>
<feature type="region of interest" description="Disordered" evidence="6">
    <location>
        <begin position="516"/>
        <end position="549"/>
    </location>
</feature>
<sequence>MGEIDAEVDCDLCIVGGGAAGLTLAQALDGRGLRICVLEGGGRRIDADAQGLFDGECVGEPMAVPQGRYRVLGGATAKWTGRCAELDPLDFEPRAWTPWSGWPISHADLAPYYRRAEAACGFPRPWRGDDATPRLRQARALCRFEDIDFFVWRYAAQRWRTYQDWGARFGPRLSRSPHVKLILGADLVGLEGGGGSITAARAQRADGSLLRVRARRFVLACGGIENNRLLLNFARDPASGLADPHDVLGRWFMQHPRAVTARGAPSARACALMHLGQVRRGVHHEIGLALKPTAQAREGLLNASAALRYVADPQDGWEVAKRMARGARLAPDEVSALARDAGKIVGNLARRAAGLGPVLSAPTAELVLDLEQTPDPESRVLLSPQRDRLGLHKVRIDWRISRQDRATATFMTRVCVAELARFGLADLTPTPNLDETGGLVPEAMLESYHHLGGTRMSGDPRHGVVDADLRFHGMENLYVLGGSVMPTGGHANPTFTIVAMALRLADHLMVAGASSMTVIEEPHPQPARRTPATPRRRGRTAAASSAGTA</sequence>
<evidence type="ECO:0000256" key="1">
    <source>
        <dbReference type="ARBA" id="ARBA00001974"/>
    </source>
</evidence>
<name>A0AB39KVW5_9CAUL</name>
<keyword evidence="3" id="KW-0285">Flavoprotein</keyword>
<comment type="cofactor">
    <cofactor evidence="1">
        <name>FAD</name>
        <dbReference type="ChEBI" id="CHEBI:57692"/>
    </cofactor>
</comment>
<dbReference type="SUPFAM" id="SSF51905">
    <property type="entry name" value="FAD/NAD(P)-binding domain"/>
    <property type="match status" value="1"/>
</dbReference>
<keyword evidence="5" id="KW-0560">Oxidoreductase</keyword>
<dbReference type="EMBL" id="CP158375">
    <property type="protein sequence ID" value="XDO98095.1"/>
    <property type="molecule type" value="Genomic_DNA"/>
</dbReference>
<evidence type="ECO:0000256" key="6">
    <source>
        <dbReference type="SAM" id="MobiDB-lite"/>
    </source>
</evidence>
<dbReference type="PANTHER" id="PTHR42784">
    <property type="entry name" value="PYRANOSE 2-OXIDASE"/>
    <property type="match status" value="1"/>
</dbReference>
<gene>
    <name evidence="8" type="ORF">ABOZ73_06675</name>
</gene>
<dbReference type="RefSeq" id="WP_369061741.1">
    <property type="nucleotide sequence ID" value="NZ_CP158375.1"/>
</dbReference>
<dbReference type="AlphaFoldDB" id="A0AB39KVW5"/>
<dbReference type="GO" id="GO:0016614">
    <property type="term" value="F:oxidoreductase activity, acting on CH-OH group of donors"/>
    <property type="evidence" value="ECO:0007669"/>
    <property type="project" value="InterPro"/>
</dbReference>
<feature type="compositionally biased region" description="Low complexity" evidence="6">
    <location>
        <begin position="540"/>
        <end position="549"/>
    </location>
</feature>
<keyword evidence="4" id="KW-0274">FAD</keyword>
<reference evidence="8" key="1">
    <citation type="submission" date="2024-06" db="EMBL/GenBank/DDBJ databases">
        <title>Caulobacter inopinatus, sp. nov.</title>
        <authorList>
            <person name="Donachie S.P."/>
        </authorList>
    </citation>
    <scope>NUCLEOTIDE SEQUENCE</scope>
    <source>
        <strain evidence="8">73W</strain>
    </source>
</reference>
<dbReference type="InterPro" id="IPR007867">
    <property type="entry name" value="GMC_OxRtase_C"/>
</dbReference>
<dbReference type="Gene3D" id="3.50.50.60">
    <property type="entry name" value="FAD/NAD(P)-binding domain"/>
    <property type="match status" value="2"/>
</dbReference>
<evidence type="ECO:0000256" key="5">
    <source>
        <dbReference type="ARBA" id="ARBA00023002"/>
    </source>
</evidence>
<evidence type="ECO:0000256" key="2">
    <source>
        <dbReference type="ARBA" id="ARBA00010790"/>
    </source>
</evidence>
<dbReference type="Pfam" id="PF05199">
    <property type="entry name" value="GMC_oxred_C"/>
    <property type="match status" value="1"/>
</dbReference>
<dbReference type="PANTHER" id="PTHR42784:SF1">
    <property type="entry name" value="PYRANOSE 2-OXIDASE"/>
    <property type="match status" value="1"/>
</dbReference>
<feature type="domain" description="Glucose-methanol-choline oxidoreductase C-terminal" evidence="7">
    <location>
        <begin position="374"/>
        <end position="501"/>
    </location>
</feature>
<proteinExistence type="inferred from homology"/>
<protein>
    <submittedName>
        <fullName evidence="8">GMC family oxidoreductase</fullName>
    </submittedName>
</protein>
<evidence type="ECO:0000313" key="8">
    <source>
        <dbReference type="EMBL" id="XDO98095.1"/>
    </source>
</evidence>
<comment type="similarity">
    <text evidence="2">Belongs to the GMC oxidoreductase family.</text>
</comment>
<dbReference type="InterPro" id="IPR051473">
    <property type="entry name" value="P2Ox-like"/>
</dbReference>
<evidence type="ECO:0000259" key="7">
    <source>
        <dbReference type="Pfam" id="PF05199"/>
    </source>
</evidence>